<gene>
    <name evidence="3" type="ORF">SAMN03080606_03966</name>
</gene>
<evidence type="ECO:0000256" key="1">
    <source>
        <dbReference type="ARBA" id="ARBA00022933"/>
    </source>
</evidence>
<dbReference type="Pfam" id="PF07355">
    <property type="entry name" value="GRDB"/>
    <property type="match status" value="1"/>
</dbReference>
<keyword evidence="4" id="KW-1185">Reference proteome</keyword>
<reference evidence="3 4" key="1">
    <citation type="submission" date="2016-10" db="EMBL/GenBank/DDBJ databases">
        <authorList>
            <person name="de Groot N.N."/>
        </authorList>
    </citation>
    <scope>NUCLEOTIDE SEQUENCE [LARGE SCALE GENOMIC DNA]</scope>
    <source>
        <strain evidence="3 4">DSM 18978</strain>
    </source>
</reference>
<evidence type="ECO:0000313" key="4">
    <source>
        <dbReference type="Proteomes" id="UP000198636"/>
    </source>
</evidence>
<protein>
    <submittedName>
        <fullName evidence="3">Glycine reductase</fullName>
    </submittedName>
</protein>
<organism evidence="3 4">
    <name type="scientific">Alkaliphilus peptidifermentans DSM 18978</name>
    <dbReference type="NCBI Taxonomy" id="1120976"/>
    <lineage>
        <taxon>Bacteria</taxon>
        <taxon>Bacillati</taxon>
        <taxon>Bacillota</taxon>
        <taxon>Clostridia</taxon>
        <taxon>Peptostreptococcales</taxon>
        <taxon>Natronincolaceae</taxon>
        <taxon>Alkaliphilus</taxon>
    </lineage>
</organism>
<dbReference type="AlphaFoldDB" id="A0A1G5L295"/>
<keyword evidence="1" id="KW-0712">Selenocysteine</keyword>
<dbReference type="GO" id="GO:0050485">
    <property type="term" value="F:oxidoreductase activity, acting on X-H and Y-H to form an X-Y bond, with a disulfide as acceptor"/>
    <property type="evidence" value="ECO:0007669"/>
    <property type="project" value="InterPro"/>
</dbReference>
<proteinExistence type="predicted"/>
<evidence type="ECO:0000313" key="3">
    <source>
        <dbReference type="EMBL" id="SCZ06694.1"/>
    </source>
</evidence>
<evidence type="ECO:0000256" key="2">
    <source>
        <dbReference type="ARBA" id="ARBA00023002"/>
    </source>
</evidence>
<dbReference type="STRING" id="1120976.SAMN03080606_03966"/>
<dbReference type="InterPro" id="IPR010187">
    <property type="entry name" value="Various_sel_PB"/>
</dbReference>
<dbReference type="EMBL" id="FMUS01000036">
    <property type="protein sequence ID" value="SCZ06694.1"/>
    <property type="molecule type" value="Genomic_DNA"/>
</dbReference>
<name>A0A1G5L295_9FIRM</name>
<sequence>MKKAILYLNQFFGQIGGEELADHAPEIREGLVGPAMELDKQLGEDVKVTHTIICGDNFMGSKQDEAIKTILGFLEDKEFDIFFAGPAFRAGRYGSACGNICKAVKDKFGVPVISSMNDENPGVEMFKKEVYIFEGGASAAAMRKDVKAMATFGLKLINGEELLPAEEEGYFGRGVRAQVWLNPPVKATDRVIDMLLKKVHGQPFVSELPIPKADLVAIAPSLTPEELSKAEVAIVTSGGIVPVGNPDRIQSASATKWGKYDISQLDDLVKGEFMTIHAGFDPAAANSDSDVIVPLDALRAYEKEGKIGGVFKYFYSTVGTGTTQAEAARMGREIAAELVEAGVKAVILTST</sequence>
<dbReference type="NCBIfam" id="TIGR01918">
    <property type="entry name" value="various_sel_PB"/>
    <property type="match status" value="1"/>
</dbReference>
<keyword evidence="2" id="KW-0560">Oxidoreductase</keyword>
<accession>A0A1G5L295</accession>
<dbReference type="Proteomes" id="UP000198636">
    <property type="component" value="Unassembled WGS sequence"/>
</dbReference>